<dbReference type="InterPro" id="IPR042529">
    <property type="entry name" value="IF_2B-like_C"/>
</dbReference>
<comment type="similarity">
    <text evidence="1 4">Belongs to the eIF-2B alpha/beta/delta subunits family. R15P isomerase subfamily.</text>
</comment>
<evidence type="ECO:0000256" key="4">
    <source>
        <dbReference type="HAMAP-Rule" id="MF_02230"/>
    </source>
</evidence>
<sequence>MLLSETAENIKKMEIRGAGRIARAAVEALADFARNLDVSDPEVFKQEMQGAARTLISTRPTAVSLPNAVKYVMRALDSFESVEAAREATLSRAAEFIEHSEHAVEWIAEIGARHISDGDVLLTHCNSEAALGCILEAHRQGKEIEVYATEVRPRGQGLITIRTLNEAGIRTNYIIDSAVRYFINDVDLVIVGADAIAVNGAVVNKIGTAQIAHAANEARTNVIVAAETYKFAPRTILGEKIEIEERDPAEVLPREEAERLPFVRVRNPAFDVTPAEYIDLIITERGAIPPELAYTVIRDYLGWRIEEFR</sequence>
<dbReference type="GO" id="GO:0003743">
    <property type="term" value="F:translation initiation factor activity"/>
    <property type="evidence" value="ECO:0007669"/>
    <property type="project" value="UniProtKB-KW"/>
</dbReference>
<comment type="function">
    <text evidence="4">Catalyzes the isomerization of ribose 1,5-bisphosphate (R15P) to ribulose 1,5-bisphosphate (RuBP), the CO(2) acceptor and substrate for RubisCO. Functions in an archaeal AMP degradation pathway, together with AMP phosphorylase and RubisCO.</text>
</comment>
<evidence type="ECO:0000256" key="3">
    <source>
        <dbReference type="ARBA" id="ARBA00023277"/>
    </source>
</evidence>
<evidence type="ECO:0000256" key="1">
    <source>
        <dbReference type="ARBA" id="ARBA00009229"/>
    </source>
</evidence>
<protein>
    <recommendedName>
        <fullName evidence="4">Ribose 1,5-bisphosphate isomerase</fullName>
        <shortName evidence="4">R15P isomerase</shortName>
        <shortName evidence="4">R15Pi</shortName>
        <ecNumber evidence="4">5.3.1.29</ecNumber>
    </recommendedName>
    <alternativeName>
        <fullName evidence="4">Ribulose 1,5-bisphosphate synthase</fullName>
        <shortName evidence="4">RuBP synthase</shortName>
    </alternativeName>
</protein>
<dbReference type="NCBIfam" id="TIGR00511">
    <property type="entry name" value="ribulose_e2b2"/>
    <property type="match status" value="1"/>
</dbReference>
<dbReference type="Gene3D" id="3.40.50.10470">
    <property type="entry name" value="Translation initiation factor eif-2b, domain 2"/>
    <property type="match status" value="1"/>
</dbReference>
<dbReference type="PANTHER" id="PTHR43475:SF2">
    <property type="entry name" value="RIBOSE 1,5-BISPHOSPHATE ISOMERASE"/>
    <property type="match status" value="1"/>
</dbReference>
<evidence type="ECO:0000256" key="2">
    <source>
        <dbReference type="ARBA" id="ARBA00023235"/>
    </source>
</evidence>
<dbReference type="InterPro" id="IPR027363">
    <property type="entry name" value="M1Pi_N"/>
</dbReference>
<dbReference type="Gene3D" id="1.20.120.420">
    <property type="entry name" value="translation initiation factor eif-2b, domain 1"/>
    <property type="match status" value="1"/>
</dbReference>
<evidence type="ECO:0000313" key="5">
    <source>
        <dbReference type="EMBL" id="CVK33289.1"/>
    </source>
</evidence>
<accession>A0A0X3BN23</accession>
<reference evidence="5 6" key="1">
    <citation type="submission" date="2016-01" db="EMBL/GenBank/DDBJ databases">
        <authorList>
            <person name="Manzoor S."/>
        </authorList>
    </citation>
    <scope>NUCLEOTIDE SEQUENCE [LARGE SCALE GENOMIC DNA]</scope>
    <source>
        <strain evidence="5">Methanoculleus sp MAB1</strain>
    </source>
</reference>
<dbReference type="RefSeq" id="WP_062264176.1">
    <property type="nucleotide sequence ID" value="NZ_DAIMMY010000016.1"/>
</dbReference>
<keyword evidence="2 4" id="KW-0413">Isomerase</keyword>
<dbReference type="GO" id="GO:0019509">
    <property type="term" value="P:L-methionine salvage from methylthioadenosine"/>
    <property type="evidence" value="ECO:0007669"/>
    <property type="project" value="TreeGrafter"/>
</dbReference>
<feature type="binding site" evidence="4">
    <location>
        <position position="59"/>
    </location>
    <ligand>
        <name>substrate</name>
    </ligand>
</feature>
<dbReference type="FunFam" id="3.40.50.10470:FF:000019">
    <property type="entry name" value="Ribose 1,5-bisphosphate isomerase"/>
    <property type="match status" value="1"/>
</dbReference>
<proteinExistence type="inferred from homology"/>
<dbReference type="InterPro" id="IPR005250">
    <property type="entry name" value="R15Pi"/>
</dbReference>
<feature type="active site" description="Proton donor" evidence="4">
    <location>
        <position position="194"/>
    </location>
</feature>
<keyword evidence="5" id="KW-0648">Protein biosynthesis</keyword>
<dbReference type="Pfam" id="PF01008">
    <property type="entry name" value="IF-2B"/>
    <property type="match status" value="1"/>
</dbReference>
<dbReference type="InterPro" id="IPR000649">
    <property type="entry name" value="IF-2B-related"/>
</dbReference>
<dbReference type="SUPFAM" id="SSF100950">
    <property type="entry name" value="NagB/RpiA/CoA transferase-like"/>
    <property type="match status" value="1"/>
</dbReference>
<dbReference type="OrthoDB" id="27639at2157"/>
<dbReference type="GO" id="GO:0043917">
    <property type="term" value="F:ribose 1,5-bisphosphate isomerase activity"/>
    <property type="evidence" value="ECO:0007669"/>
    <property type="project" value="UniProtKB-UniRule"/>
</dbReference>
<feature type="binding site" evidence="4">
    <location>
        <position position="230"/>
    </location>
    <ligand>
        <name>substrate</name>
    </ligand>
</feature>
<evidence type="ECO:0000313" key="6">
    <source>
        <dbReference type="Proteomes" id="UP000069850"/>
    </source>
</evidence>
<dbReference type="Proteomes" id="UP000069850">
    <property type="component" value="Chromosome 1"/>
</dbReference>
<comment type="miscellaneous">
    <text evidence="4">Reaction proceeds via a cis-phosphoenolate intermediate.</text>
</comment>
<feature type="active site" description="Proton acceptor" evidence="4">
    <location>
        <position position="125"/>
    </location>
</feature>
<dbReference type="AlphaFoldDB" id="A0A0X3BN23"/>
<keyword evidence="5" id="KW-0396">Initiation factor</keyword>
<dbReference type="FunFam" id="1.20.120.420:FF:000011">
    <property type="entry name" value="Ribose 1,5-bisphosphate isomerase"/>
    <property type="match status" value="1"/>
</dbReference>
<dbReference type="InterPro" id="IPR037171">
    <property type="entry name" value="NagB/RpiA_transferase-like"/>
</dbReference>
<dbReference type="InterPro" id="IPR011559">
    <property type="entry name" value="Initiation_fac_2B_a/b/d"/>
</dbReference>
<dbReference type="GO" id="GO:0019323">
    <property type="term" value="P:pentose catabolic process"/>
    <property type="evidence" value="ECO:0007669"/>
    <property type="project" value="UniProtKB-UniRule"/>
</dbReference>
<comment type="caution">
    <text evidence="4">Lacks conserved residue(s) required for the propagation of feature annotation.</text>
</comment>
<feature type="binding site" evidence="4">
    <location>
        <begin position="204"/>
        <end position="205"/>
    </location>
    <ligand>
        <name>substrate</name>
    </ligand>
</feature>
<keyword evidence="3 4" id="KW-0119">Carbohydrate metabolism</keyword>
<dbReference type="KEGG" id="mema:MMAB1_2076"/>
<dbReference type="GeneID" id="27137797"/>
<comment type="catalytic activity">
    <reaction evidence="4">
        <text>alpha-D-ribose 1,5-bisphosphate = D-ribulose 1,5-bisphosphate</text>
        <dbReference type="Rhea" id="RHEA:32243"/>
        <dbReference type="ChEBI" id="CHEBI:57870"/>
        <dbReference type="ChEBI" id="CHEBI:68688"/>
        <dbReference type="EC" id="5.3.1.29"/>
    </reaction>
</comment>
<dbReference type="NCBIfam" id="TIGR00524">
    <property type="entry name" value="eIF-2B_rel"/>
    <property type="match status" value="1"/>
</dbReference>
<organism evidence="5 6">
    <name type="scientific">Methanoculleus bourgensis</name>
    <dbReference type="NCBI Taxonomy" id="83986"/>
    <lineage>
        <taxon>Archaea</taxon>
        <taxon>Methanobacteriati</taxon>
        <taxon>Methanobacteriota</taxon>
        <taxon>Stenosarchaea group</taxon>
        <taxon>Methanomicrobia</taxon>
        <taxon>Methanomicrobiales</taxon>
        <taxon>Methanomicrobiaceae</taxon>
        <taxon>Methanoculleus</taxon>
    </lineage>
</organism>
<gene>
    <name evidence="5" type="ORF">MMAB1_2076</name>
</gene>
<dbReference type="GO" id="GO:0046523">
    <property type="term" value="F:S-methyl-5-thioribose-1-phosphate isomerase activity"/>
    <property type="evidence" value="ECO:0007669"/>
    <property type="project" value="TreeGrafter"/>
</dbReference>
<dbReference type="EC" id="5.3.1.29" evidence="4"/>
<dbReference type="EMBL" id="LT158599">
    <property type="protein sequence ID" value="CVK33289.1"/>
    <property type="molecule type" value="Genomic_DNA"/>
</dbReference>
<name>A0A0X3BN23_9EURY</name>
<dbReference type="PANTHER" id="PTHR43475">
    <property type="entry name" value="METHYLTHIORIBOSE-1-PHOSPHATE ISOMERASE"/>
    <property type="match status" value="1"/>
</dbReference>
<dbReference type="HAMAP" id="MF_02230">
    <property type="entry name" value="R15P_isomerase"/>
    <property type="match status" value="1"/>
</dbReference>
<feature type="binding site" evidence="4">
    <location>
        <begin position="16"/>
        <end position="19"/>
    </location>
    <ligand>
        <name>substrate</name>
    </ligand>
</feature>